<evidence type="ECO:0000313" key="5">
    <source>
        <dbReference type="Proteomes" id="UP000594480"/>
    </source>
</evidence>
<dbReference type="NCBIfam" id="TIGR00732">
    <property type="entry name" value="dprA"/>
    <property type="match status" value="1"/>
</dbReference>
<feature type="region of interest" description="Disordered" evidence="2">
    <location>
        <begin position="35"/>
        <end position="71"/>
    </location>
</feature>
<sequence>MPGAAKCTCRETTSRRNLDARDHRTRCAPCSRGSLRARRPHHRHPPGRPRCRGDAATRHRRHGPPAGVDPVEGAVWRGRLAARITPRGVEQAREQSDRLGLRILTPGTPGWPEGLSDLGVLAPVALWVKGDAGLLTSSLGSRVTMVGARAATGYGEHVATELAADLAQLPRVILSGGAYGIDGAAHSAALAVRAGSTVAVLASGLDRYYPAGHQELLARVANTGAVISEAPPGAAPTRWRFLQRGRLLAALSASTIVVEAGYRSGSLHTAAEAHRLGRPVGAVPGPITSAASAGCHRLLHDQMATVITSTGDITALTDPPAPPDAPTLSAPVGRPPARTL</sequence>
<evidence type="ECO:0000313" key="4">
    <source>
        <dbReference type="EMBL" id="QPE05466.1"/>
    </source>
</evidence>
<dbReference type="EMBL" id="CP064760">
    <property type="protein sequence ID" value="QPE05466.1"/>
    <property type="molecule type" value="Genomic_DNA"/>
</dbReference>
<accession>A0A7S8RIJ4</accession>
<dbReference type="GO" id="GO:0009294">
    <property type="term" value="P:DNA-mediated transformation"/>
    <property type="evidence" value="ECO:0007669"/>
    <property type="project" value="InterPro"/>
</dbReference>
<reference evidence="4 5" key="1">
    <citation type="submission" date="2020-11" db="EMBL/GenBank/DDBJ databases">
        <title>Amino acid is mineralized and recycled by bacteria in oceanic microbiome.</title>
        <authorList>
            <person name="Zheng L.Y."/>
        </authorList>
    </citation>
    <scope>NUCLEOTIDE SEQUENCE [LARGE SCALE GENOMIC DNA]</scope>
    <source>
        <strain evidence="4 5">A32-1</strain>
    </source>
</reference>
<evidence type="ECO:0000256" key="1">
    <source>
        <dbReference type="ARBA" id="ARBA00006525"/>
    </source>
</evidence>
<name>A0A7S8RIJ4_9MICO</name>
<dbReference type="PANTHER" id="PTHR43022:SF1">
    <property type="entry name" value="PROTEIN SMF"/>
    <property type="match status" value="1"/>
</dbReference>
<dbReference type="Proteomes" id="UP000594480">
    <property type="component" value="Chromosome"/>
</dbReference>
<evidence type="ECO:0000259" key="3">
    <source>
        <dbReference type="Pfam" id="PF02481"/>
    </source>
</evidence>
<dbReference type="Gene3D" id="3.40.50.450">
    <property type="match status" value="1"/>
</dbReference>
<organism evidence="4 5">
    <name type="scientific">Microbacterium schleiferi</name>
    <dbReference type="NCBI Taxonomy" id="69362"/>
    <lineage>
        <taxon>Bacteria</taxon>
        <taxon>Bacillati</taxon>
        <taxon>Actinomycetota</taxon>
        <taxon>Actinomycetes</taxon>
        <taxon>Micrococcales</taxon>
        <taxon>Microbacteriaceae</taxon>
        <taxon>Microbacterium</taxon>
    </lineage>
</organism>
<comment type="similarity">
    <text evidence="1">Belongs to the DprA/Smf family.</text>
</comment>
<dbReference type="Pfam" id="PF02481">
    <property type="entry name" value="DNA_processg_A"/>
    <property type="match status" value="1"/>
</dbReference>
<keyword evidence="5" id="KW-1185">Reference proteome</keyword>
<gene>
    <name evidence="4" type="primary">dprA</name>
    <name evidence="4" type="ORF">IT882_05410</name>
</gene>
<dbReference type="InterPro" id="IPR057666">
    <property type="entry name" value="DrpA_SLOG"/>
</dbReference>
<feature type="region of interest" description="Disordered" evidence="2">
    <location>
        <begin position="313"/>
        <end position="340"/>
    </location>
</feature>
<feature type="domain" description="Smf/DprA SLOG" evidence="3">
    <location>
        <begin position="103"/>
        <end position="315"/>
    </location>
</feature>
<proteinExistence type="inferred from homology"/>
<feature type="compositionally biased region" description="Basic residues" evidence="2">
    <location>
        <begin position="35"/>
        <end position="50"/>
    </location>
</feature>
<evidence type="ECO:0000256" key="2">
    <source>
        <dbReference type="SAM" id="MobiDB-lite"/>
    </source>
</evidence>
<dbReference type="InterPro" id="IPR003488">
    <property type="entry name" value="DprA"/>
</dbReference>
<dbReference type="PANTHER" id="PTHR43022">
    <property type="entry name" value="PROTEIN SMF"/>
    <property type="match status" value="1"/>
</dbReference>
<dbReference type="SUPFAM" id="SSF102405">
    <property type="entry name" value="MCP/YpsA-like"/>
    <property type="match status" value="1"/>
</dbReference>
<dbReference type="AlphaFoldDB" id="A0A7S8RIJ4"/>
<dbReference type="KEGG" id="msf:IT882_05410"/>
<protein>
    <submittedName>
        <fullName evidence="4">DNA-protecting protein DprA</fullName>
    </submittedName>
</protein>